<dbReference type="AlphaFoldDB" id="K2G910"/>
<accession>K2G910</accession>
<keyword evidence="1" id="KW-0472">Membrane</keyword>
<protein>
    <submittedName>
        <fullName evidence="2">Uncharacterized protein</fullName>
    </submittedName>
</protein>
<reference evidence="2" key="1">
    <citation type="journal article" date="2012" name="Science">
        <title>Fermentation, hydrogen, and sulfur metabolism in multiple uncultivated bacterial phyla.</title>
        <authorList>
            <person name="Wrighton K.C."/>
            <person name="Thomas B.C."/>
            <person name="Sharon I."/>
            <person name="Miller C.S."/>
            <person name="Castelle C.J."/>
            <person name="VerBerkmoes N.C."/>
            <person name="Wilkins M.J."/>
            <person name="Hettich R.L."/>
            <person name="Lipton M.S."/>
            <person name="Williams K.H."/>
            <person name="Long P.E."/>
            <person name="Banfield J.F."/>
        </authorList>
    </citation>
    <scope>NUCLEOTIDE SEQUENCE [LARGE SCALE GENOMIC DNA]</scope>
</reference>
<feature type="transmembrane region" description="Helical" evidence="1">
    <location>
        <begin position="7"/>
        <end position="25"/>
    </location>
</feature>
<organism evidence="2">
    <name type="scientific">uncultured bacterium</name>
    <name type="common">gcode 4</name>
    <dbReference type="NCBI Taxonomy" id="1234023"/>
    <lineage>
        <taxon>Bacteria</taxon>
        <taxon>environmental samples</taxon>
    </lineage>
</organism>
<evidence type="ECO:0000313" key="2">
    <source>
        <dbReference type="EMBL" id="EKE26614.1"/>
    </source>
</evidence>
<dbReference type="EMBL" id="AMFJ01000744">
    <property type="protein sequence ID" value="EKE26614.1"/>
    <property type="molecule type" value="Genomic_DNA"/>
</dbReference>
<evidence type="ECO:0000256" key="1">
    <source>
        <dbReference type="SAM" id="Phobius"/>
    </source>
</evidence>
<comment type="caution">
    <text evidence="2">The sequence shown here is derived from an EMBL/GenBank/DDBJ whole genome shotgun (WGS) entry which is preliminary data.</text>
</comment>
<keyword evidence="1" id="KW-1133">Transmembrane helix</keyword>
<sequence length="168" mass="19799">MKKRGSILIWSMLLSFFVIAFFIWAQSSFKKFSIFSDYFNDKIKIQSDLDDAISSLKWNPKSYIVSDDYNINSLDFDWSYFSGFLASNENKIYQITDSWWDLSINLNPVSPWILNYKLIYFDSGSLSNSWSLTWSLTSSSWINLKFDAPYNFNILILSSSWNYTQYSL</sequence>
<feature type="non-terminal residue" evidence="2">
    <location>
        <position position="168"/>
    </location>
</feature>
<keyword evidence="1" id="KW-0812">Transmembrane</keyword>
<proteinExistence type="predicted"/>
<name>K2G910_9BACT</name>
<gene>
    <name evidence="2" type="ORF">ACD_4C00228G0001</name>
</gene>